<evidence type="ECO:0000256" key="1">
    <source>
        <dbReference type="ARBA" id="ARBA00001917"/>
    </source>
</evidence>
<keyword evidence="9" id="KW-0507">mRNA processing</keyword>
<evidence type="ECO:0000256" key="10">
    <source>
        <dbReference type="ARBA" id="ARBA00022694"/>
    </source>
</evidence>
<dbReference type="GO" id="GO:0102265">
    <property type="term" value="F:tRNA-dihydrouridine47 synthase activity"/>
    <property type="evidence" value="ECO:0007669"/>
    <property type="project" value="UniProtKB-EC"/>
</dbReference>
<dbReference type="AlphaFoldDB" id="A0A6P8B9V7"/>
<dbReference type="PANTHER" id="PTHR45846">
    <property type="entry name" value="TRNA-DIHYDROURIDINE(47) SYNTHASE [NAD(P)(+)]-LIKE"/>
    <property type="match status" value="1"/>
</dbReference>
<keyword evidence="11 24" id="KW-0479">Metal-binding</keyword>
<keyword evidence="28" id="KW-1185">Reference proteome</keyword>
<evidence type="ECO:0000256" key="12">
    <source>
        <dbReference type="ARBA" id="ARBA00022737"/>
    </source>
</evidence>
<evidence type="ECO:0000256" key="26">
    <source>
        <dbReference type="SAM" id="MobiDB-lite"/>
    </source>
</evidence>
<evidence type="ECO:0000256" key="6">
    <source>
        <dbReference type="ARBA" id="ARBA00022490"/>
    </source>
</evidence>
<gene>
    <name evidence="29" type="ORF">PgNI_04355</name>
</gene>
<comment type="subcellular location">
    <subcellularLocation>
        <location evidence="3">Cytoplasm</location>
    </subcellularLocation>
    <subcellularLocation>
        <location evidence="2">Nucleus</location>
    </subcellularLocation>
</comment>
<evidence type="ECO:0000256" key="7">
    <source>
        <dbReference type="ARBA" id="ARBA00022630"/>
    </source>
</evidence>
<keyword evidence="13 24" id="KW-0863">Zinc-finger</keyword>
<evidence type="ECO:0000256" key="16">
    <source>
        <dbReference type="ARBA" id="ARBA00023002"/>
    </source>
</evidence>
<evidence type="ECO:0000256" key="18">
    <source>
        <dbReference type="ARBA" id="ARBA00023242"/>
    </source>
</evidence>
<keyword evidence="15 25" id="KW-0521">NADP</keyword>
<protein>
    <recommendedName>
        <fullName evidence="5 25">tRNA-dihydrouridine(47) synthase [NAD(P)(+)]</fullName>
        <ecNumber evidence="4 25">1.3.1.89</ecNumber>
    </recommendedName>
    <alternativeName>
        <fullName evidence="25">tRNA-dihydrouridine synthase 3</fullName>
    </alternativeName>
</protein>
<dbReference type="Proteomes" id="UP000515153">
    <property type="component" value="Unplaced"/>
</dbReference>
<evidence type="ECO:0000256" key="24">
    <source>
        <dbReference type="PROSITE-ProRule" id="PRU00723"/>
    </source>
</evidence>
<reference evidence="29" key="1">
    <citation type="journal article" date="2019" name="Mol. Biol. Evol.">
        <title>Blast fungal genomes show frequent chromosomal changes, gene gains and losses, and effector gene turnover.</title>
        <authorList>
            <person name="Gomez Luciano L.B."/>
            <person name="Jason Tsai I."/>
            <person name="Chuma I."/>
            <person name="Tosa Y."/>
            <person name="Chen Y.H."/>
            <person name="Li J.Y."/>
            <person name="Li M.Y."/>
            <person name="Jade Lu M.Y."/>
            <person name="Nakayashiki H."/>
            <person name="Li W.H."/>
        </authorList>
    </citation>
    <scope>NUCLEOTIDE SEQUENCE</scope>
    <source>
        <strain evidence="29">NI907</strain>
    </source>
</reference>
<dbReference type="GO" id="GO:0050660">
    <property type="term" value="F:flavin adenine dinucleotide binding"/>
    <property type="evidence" value="ECO:0007669"/>
    <property type="project" value="UniProtKB-UniRule"/>
</dbReference>
<evidence type="ECO:0000256" key="23">
    <source>
        <dbReference type="ARBA" id="ARBA00049513"/>
    </source>
</evidence>
<evidence type="ECO:0000256" key="22">
    <source>
        <dbReference type="ARBA" id="ARBA00049447"/>
    </source>
</evidence>
<evidence type="ECO:0000256" key="25">
    <source>
        <dbReference type="RuleBase" id="RU291113"/>
    </source>
</evidence>
<dbReference type="EC" id="1.3.1.89" evidence="4 25"/>
<dbReference type="GO" id="GO:0003723">
    <property type="term" value="F:RNA binding"/>
    <property type="evidence" value="ECO:0007669"/>
    <property type="project" value="TreeGrafter"/>
</dbReference>
<keyword evidence="6" id="KW-0963">Cytoplasm</keyword>
<evidence type="ECO:0000256" key="3">
    <source>
        <dbReference type="ARBA" id="ARBA00004496"/>
    </source>
</evidence>
<dbReference type="FunFam" id="3.20.20.70:FF:000145">
    <property type="entry name" value="tRNA-dihydrouridine(47) synthase [NAD(P)(+)]"/>
    <property type="match status" value="1"/>
</dbReference>
<feature type="domain" description="C3H1-type" evidence="27">
    <location>
        <begin position="137"/>
        <end position="170"/>
    </location>
</feature>
<dbReference type="KEGG" id="pgri:PgNI_04355"/>
<sequence>MDPDTTPIPPPPELASTAEKRLSETENGEPAAKRVRLDGDGGENGKNVAVKEDAANGQHNNNTSAASEIKPDNRVKGQAPIKAEYLVEVIHNNGRDARDDGPDDDAAEGRTASEPSGKVARKGKKGQNQARDFGRSADSIRLCNSRMLSDEFSPKHCSFGDRCNLSHDLRKYLAEGRRPDLKTFGGKCPIFEAHGWCKAGWKCLFVKSHMEEVEREDGRKELVLLRDTTRSKKPDGHASSEDGPYGVVNTVASVDKHRMGRSKVDLSRSIEYSKWMDQYTNLVKQLHNARVDEKKREEELGELRATFVEPPFKPSEKRRLYFGRETPVLAPLTTQGNLPFRRLCVDLGAQGTYSEMAMAKPIVQGQQSEWALMKAHESEIQPPTLSPETLASNNPIVKVYDNSRDLRFGAQISASSHPLAIKAAECLTTFLPHLRLIDLNCGCPIDMIYKAGAGSALLEQHNKIERIIRGMNAVSGEVPITCKLRIGVKENHPLAKKNIERVVFGSPDFREQLGAPGCAAITLHGRTRQQRYKKPADWGYIAECAALIQSYRDKRDELTDTVREPDASTLAPSSEVFFLGNGDCYSHADYYKAIDQSRVDTVMIGRGALIKPWVFEEIAAGQYLDKSSTERLGYIERFCRYGMEAWGADEMGIGTTRRFLLEYLSFAYRYVPIGLLERLPPAINDRPPAYRGRDDLETLMASDNYRDWIKISEMFLGPAHEGFKFQPKHKSNSYEMEAEG</sequence>
<name>A0A6P8B9V7_PYRGI</name>
<dbReference type="GO" id="GO:0005634">
    <property type="term" value="C:nucleus"/>
    <property type="evidence" value="ECO:0007669"/>
    <property type="project" value="UniProtKB-SubCell"/>
</dbReference>
<evidence type="ECO:0000256" key="11">
    <source>
        <dbReference type="ARBA" id="ARBA00022723"/>
    </source>
</evidence>
<organism evidence="28 29">
    <name type="scientific">Pyricularia grisea</name>
    <name type="common">Crabgrass-specific blast fungus</name>
    <name type="synonym">Magnaporthe grisea</name>
    <dbReference type="NCBI Taxonomy" id="148305"/>
    <lineage>
        <taxon>Eukaryota</taxon>
        <taxon>Fungi</taxon>
        <taxon>Dikarya</taxon>
        <taxon>Ascomycota</taxon>
        <taxon>Pezizomycotina</taxon>
        <taxon>Sordariomycetes</taxon>
        <taxon>Sordariomycetidae</taxon>
        <taxon>Magnaporthales</taxon>
        <taxon>Pyriculariaceae</taxon>
        <taxon>Pyricularia</taxon>
    </lineage>
</organism>
<dbReference type="PANTHER" id="PTHR45846:SF1">
    <property type="entry name" value="TRNA-DIHYDROURIDINE(47) SYNTHASE [NAD(P)(+)]-LIKE"/>
    <property type="match status" value="1"/>
</dbReference>
<keyword evidence="7 25" id="KW-0285">Flavoprotein</keyword>
<dbReference type="Pfam" id="PF25585">
    <property type="entry name" value="zf-CCCH_DUS3L"/>
    <property type="match status" value="2"/>
</dbReference>
<dbReference type="CDD" id="cd02801">
    <property type="entry name" value="DUS_like_FMN"/>
    <property type="match status" value="1"/>
</dbReference>
<dbReference type="InterPro" id="IPR013785">
    <property type="entry name" value="Aldolase_TIM"/>
</dbReference>
<evidence type="ECO:0000256" key="5">
    <source>
        <dbReference type="ARBA" id="ARBA00022143"/>
    </source>
</evidence>
<evidence type="ECO:0000256" key="2">
    <source>
        <dbReference type="ARBA" id="ARBA00004123"/>
    </source>
</evidence>
<feature type="compositionally biased region" description="Polar residues" evidence="26">
    <location>
        <begin position="57"/>
        <end position="66"/>
    </location>
</feature>
<dbReference type="GO" id="GO:0006397">
    <property type="term" value="P:mRNA processing"/>
    <property type="evidence" value="ECO:0007669"/>
    <property type="project" value="UniProtKB-KW"/>
</dbReference>
<comment type="catalytic activity">
    <reaction evidence="23">
        <text>5,6-dihydrouridine(47) in tRNA + NADP(+) = uridine(47) in tRNA + NADPH + H(+)</text>
        <dbReference type="Rhea" id="RHEA:53360"/>
        <dbReference type="Rhea" id="RHEA-COMP:13539"/>
        <dbReference type="Rhea" id="RHEA-COMP:13540"/>
        <dbReference type="ChEBI" id="CHEBI:15378"/>
        <dbReference type="ChEBI" id="CHEBI:57783"/>
        <dbReference type="ChEBI" id="CHEBI:58349"/>
        <dbReference type="ChEBI" id="CHEBI:65315"/>
        <dbReference type="ChEBI" id="CHEBI:74443"/>
        <dbReference type="EC" id="1.3.1.89"/>
    </reaction>
    <physiologicalReaction direction="right-to-left" evidence="23">
        <dbReference type="Rhea" id="RHEA:53362"/>
    </physiologicalReaction>
</comment>
<evidence type="ECO:0000256" key="17">
    <source>
        <dbReference type="ARBA" id="ARBA00023027"/>
    </source>
</evidence>
<feature type="region of interest" description="Disordered" evidence="26">
    <location>
        <begin position="227"/>
        <end position="247"/>
    </location>
</feature>
<reference evidence="29" key="2">
    <citation type="submission" date="2019-10" db="EMBL/GenBank/DDBJ databases">
        <authorList>
            <consortium name="NCBI Genome Project"/>
        </authorList>
    </citation>
    <scope>NUCLEOTIDE SEQUENCE</scope>
    <source>
        <strain evidence="29">NI907</strain>
    </source>
</reference>
<keyword evidence="18" id="KW-0539">Nucleus</keyword>
<proteinExistence type="inferred from homology"/>
<evidence type="ECO:0000256" key="15">
    <source>
        <dbReference type="ARBA" id="ARBA00022857"/>
    </source>
</evidence>
<comment type="catalytic activity">
    <reaction evidence="20">
        <text>5,6-dihydrouridine(47) in tRNA + NAD(+) = uridine(47) in tRNA + NADH + H(+)</text>
        <dbReference type="Rhea" id="RHEA:53364"/>
        <dbReference type="Rhea" id="RHEA-COMP:13539"/>
        <dbReference type="Rhea" id="RHEA-COMP:13540"/>
        <dbReference type="ChEBI" id="CHEBI:15378"/>
        <dbReference type="ChEBI" id="CHEBI:57540"/>
        <dbReference type="ChEBI" id="CHEBI:57945"/>
        <dbReference type="ChEBI" id="CHEBI:65315"/>
        <dbReference type="ChEBI" id="CHEBI:74443"/>
        <dbReference type="EC" id="1.3.1.89"/>
    </reaction>
    <physiologicalReaction direction="right-to-left" evidence="20">
        <dbReference type="Rhea" id="RHEA:53366"/>
    </physiologicalReaction>
</comment>
<comment type="function">
    <text evidence="19">Catalyzes the synthesis of dihydrouridine, a modified base found in the D-loop of most tRNAs. Specifically modifies U47 in cytoplasmic tRNAs. Catalyzes the synthesis of dihydrouridine in some mRNAs, thereby affecting their translation.</text>
</comment>
<dbReference type="PROSITE" id="PS01136">
    <property type="entry name" value="UPF0034"/>
    <property type="match status" value="1"/>
</dbReference>
<evidence type="ECO:0000256" key="20">
    <source>
        <dbReference type="ARBA" id="ARBA00048266"/>
    </source>
</evidence>
<dbReference type="GO" id="GO:0008270">
    <property type="term" value="F:zinc ion binding"/>
    <property type="evidence" value="ECO:0007669"/>
    <property type="project" value="UniProtKB-KW"/>
</dbReference>
<feature type="zinc finger region" description="C3H1-type" evidence="24">
    <location>
        <begin position="137"/>
        <end position="170"/>
    </location>
</feature>
<evidence type="ECO:0000256" key="19">
    <source>
        <dbReference type="ARBA" id="ARBA00045934"/>
    </source>
</evidence>
<accession>A0A6P8B9V7</accession>
<dbReference type="InterPro" id="IPR035587">
    <property type="entry name" value="DUS-like_FMN-bd"/>
</dbReference>
<keyword evidence="16 25" id="KW-0560">Oxidoreductase</keyword>
<evidence type="ECO:0000313" key="28">
    <source>
        <dbReference type="Proteomes" id="UP000515153"/>
    </source>
</evidence>
<feature type="region of interest" description="Disordered" evidence="26">
    <location>
        <begin position="93"/>
        <end position="133"/>
    </location>
</feature>
<reference evidence="29" key="3">
    <citation type="submission" date="2025-08" db="UniProtKB">
        <authorList>
            <consortium name="RefSeq"/>
        </authorList>
    </citation>
    <scope>IDENTIFICATION</scope>
    <source>
        <strain evidence="29">NI907</strain>
    </source>
</reference>
<dbReference type="Pfam" id="PF01207">
    <property type="entry name" value="Dus"/>
    <property type="match status" value="2"/>
</dbReference>
<evidence type="ECO:0000256" key="9">
    <source>
        <dbReference type="ARBA" id="ARBA00022664"/>
    </source>
</evidence>
<dbReference type="RefSeq" id="XP_030983814.1">
    <property type="nucleotide sequence ID" value="XM_031124403.1"/>
</dbReference>
<dbReference type="PROSITE" id="PS50103">
    <property type="entry name" value="ZF_C3H1"/>
    <property type="match status" value="1"/>
</dbReference>
<dbReference type="SUPFAM" id="SSF51395">
    <property type="entry name" value="FMN-linked oxidoreductases"/>
    <property type="match status" value="1"/>
</dbReference>
<dbReference type="InterPro" id="IPR018517">
    <property type="entry name" value="tRNA_hU_synthase_CS"/>
</dbReference>
<keyword evidence="10 25" id="KW-0819">tRNA processing</keyword>
<evidence type="ECO:0000256" key="14">
    <source>
        <dbReference type="ARBA" id="ARBA00022833"/>
    </source>
</evidence>
<feature type="region of interest" description="Disordered" evidence="26">
    <location>
        <begin position="1"/>
        <end position="80"/>
    </location>
</feature>
<dbReference type="GO" id="GO:0005737">
    <property type="term" value="C:cytoplasm"/>
    <property type="evidence" value="ECO:0007669"/>
    <property type="project" value="UniProtKB-SubCell"/>
</dbReference>
<feature type="compositionally biased region" description="Pro residues" evidence="26">
    <location>
        <begin position="1"/>
        <end position="13"/>
    </location>
</feature>
<comment type="cofactor">
    <cofactor evidence="1 25">
        <name>FMN</name>
        <dbReference type="ChEBI" id="CHEBI:58210"/>
    </cofactor>
</comment>
<dbReference type="InterPro" id="IPR000571">
    <property type="entry name" value="Znf_CCCH"/>
</dbReference>
<dbReference type="GeneID" id="41959312"/>
<evidence type="ECO:0000256" key="13">
    <source>
        <dbReference type="ARBA" id="ARBA00022771"/>
    </source>
</evidence>
<evidence type="ECO:0000259" key="27">
    <source>
        <dbReference type="PROSITE" id="PS50103"/>
    </source>
</evidence>
<evidence type="ECO:0000256" key="4">
    <source>
        <dbReference type="ARBA" id="ARBA00012376"/>
    </source>
</evidence>
<comment type="catalytic activity">
    <reaction evidence="22">
        <text>a 5,6-dihydrouridine in mRNA + NADP(+) = a uridine in mRNA + NADPH + H(+)</text>
        <dbReference type="Rhea" id="RHEA:69855"/>
        <dbReference type="Rhea" id="RHEA-COMP:14658"/>
        <dbReference type="Rhea" id="RHEA-COMP:17789"/>
        <dbReference type="ChEBI" id="CHEBI:15378"/>
        <dbReference type="ChEBI" id="CHEBI:57783"/>
        <dbReference type="ChEBI" id="CHEBI:58349"/>
        <dbReference type="ChEBI" id="CHEBI:65315"/>
        <dbReference type="ChEBI" id="CHEBI:74443"/>
    </reaction>
    <physiologicalReaction direction="right-to-left" evidence="22">
        <dbReference type="Rhea" id="RHEA:69857"/>
    </physiologicalReaction>
</comment>
<keyword evidence="17 25" id="KW-0520">NAD</keyword>
<keyword evidence="8 25" id="KW-0288">FMN</keyword>
<dbReference type="Gene3D" id="3.20.20.70">
    <property type="entry name" value="Aldolase class I"/>
    <property type="match status" value="1"/>
</dbReference>
<feature type="compositionally biased region" description="Basic and acidic residues" evidence="26">
    <location>
        <begin position="227"/>
        <end position="240"/>
    </location>
</feature>
<comment type="catalytic activity">
    <reaction evidence="21">
        <text>a 5,6-dihydrouridine in mRNA + NAD(+) = a uridine in mRNA + NADH + H(+)</text>
        <dbReference type="Rhea" id="RHEA:69851"/>
        <dbReference type="Rhea" id="RHEA-COMP:14658"/>
        <dbReference type="Rhea" id="RHEA-COMP:17789"/>
        <dbReference type="ChEBI" id="CHEBI:15378"/>
        <dbReference type="ChEBI" id="CHEBI:57540"/>
        <dbReference type="ChEBI" id="CHEBI:57945"/>
        <dbReference type="ChEBI" id="CHEBI:65315"/>
        <dbReference type="ChEBI" id="CHEBI:74443"/>
    </reaction>
    <physiologicalReaction direction="right-to-left" evidence="21">
        <dbReference type="Rhea" id="RHEA:69853"/>
    </physiologicalReaction>
</comment>
<evidence type="ECO:0000256" key="21">
    <source>
        <dbReference type="ARBA" id="ARBA00048342"/>
    </source>
</evidence>
<keyword evidence="12" id="KW-0677">Repeat</keyword>
<evidence type="ECO:0000256" key="8">
    <source>
        <dbReference type="ARBA" id="ARBA00022643"/>
    </source>
</evidence>
<comment type="similarity">
    <text evidence="25">Belongs to the dus family. Dus3 subfamily.</text>
</comment>
<keyword evidence="14 24" id="KW-0862">Zinc</keyword>
<evidence type="ECO:0000313" key="29">
    <source>
        <dbReference type="RefSeq" id="XP_030983814.1"/>
    </source>
</evidence>